<evidence type="ECO:0000256" key="6">
    <source>
        <dbReference type="ARBA" id="ARBA00023187"/>
    </source>
</evidence>
<dbReference type="SUPFAM" id="SSF109905">
    <property type="entry name" value="Surp module (SWAP domain)"/>
    <property type="match status" value="2"/>
</dbReference>
<dbReference type="EMBL" id="JANBPY010000583">
    <property type="protein sequence ID" value="KAJ1965614.1"/>
    <property type="molecule type" value="Genomic_DNA"/>
</dbReference>
<keyword evidence="4" id="KW-0805">Transcription regulation</keyword>
<dbReference type="PROSITE" id="PS50128">
    <property type="entry name" value="SURP"/>
    <property type="match status" value="2"/>
</dbReference>
<dbReference type="GO" id="GO:0000395">
    <property type="term" value="P:mRNA 5'-splice site recognition"/>
    <property type="evidence" value="ECO:0007669"/>
    <property type="project" value="TreeGrafter"/>
</dbReference>
<dbReference type="InterPro" id="IPR040397">
    <property type="entry name" value="SWAP"/>
</dbReference>
<dbReference type="Proteomes" id="UP001150925">
    <property type="component" value="Unassembled WGS sequence"/>
</dbReference>
<sequence length="414" mass="46301">MSTHLPRKRCSPSSTVSADDNIGVFGYACRIFPTPVQADDSGESNTNSTHCGLVPWLGGELVDNETVWLDRYDIRHLIEDPRELSKSGEPTKVPYRLESDYDAIRYLGLRSDPEVADREIKRPCRQDLSLNYHCQLAHDPMTLPETQRQVDVMYRTAKFLTTKDNQGEANTGMPLEAVIQAKQSHNPLFRFLHRGDSLHSFYQYLLAQCQAGLTWDEKPREAVLPPAVTLHSDTLGETRSPCASPENSHLVVYSDSGDSSGEDDEANSTKGAVTPKGVSTIPHESEGSSQAVGRGGSELETMILQRHAGDSKFDFLNPSNPYYPYYRDQVQRHTSPKDSVADSTRASLPDRMEKGHRRPCESSKVVTTILGNTSGPMNTQHSDQKKELVKVRQARVHLLAQRLRAQRQQQNDTN</sequence>
<dbReference type="Pfam" id="PF09750">
    <property type="entry name" value="DRY_EERY"/>
    <property type="match status" value="1"/>
</dbReference>
<feature type="compositionally biased region" description="Basic and acidic residues" evidence="7">
    <location>
        <begin position="348"/>
        <end position="360"/>
    </location>
</feature>
<keyword evidence="10" id="KW-1185">Reference proteome</keyword>
<keyword evidence="2" id="KW-0677">Repeat</keyword>
<proteinExistence type="predicted"/>
<evidence type="ECO:0000313" key="9">
    <source>
        <dbReference type="EMBL" id="KAJ1965614.1"/>
    </source>
</evidence>
<keyword evidence="3" id="KW-0694">RNA-binding</keyword>
<feature type="region of interest" description="Disordered" evidence="7">
    <location>
        <begin position="234"/>
        <end position="294"/>
    </location>
</feature>
<dbReference type="Pfam" id="PF01805">
    <property type="entry name" value="Surp"/>
    <property type="match status" value="2"/>
</dbReference>
<feature type="compositionally biased region" description="Basic and acidic residues" evidence="7">
    <location>
        <begin position="330"/>
        <end position="340"/>
    </location>
</feature>
<keyword evidence="1" id="KW-0507">mRNA processing</keyword>
<protein>
    <recommendedName>
        <fullName evidence="8">SURP motif domain-containing protein</fullName>
    </recommendedName>
</protein>
<feature type="domain" description="SURP motif" evidence="8">
    <location>
        <begin position="284"/>
        <end position="326"/>
    </location>
</feature>
<feature type="region of interest" description="Disordered" evidence="7">
    <location>
        <begin position="330"/>
        <end position="360"/>
    </location>
</feature>
<accession>A0A9W8E704</accession>
<evidence type="ECO:0000259" key="8">
    <source>
        <dbReference type="PROSITE" id="PS50128"/>
    </source>
</evidence>
<evidence type="ECO:0000256" key="5">
    <source>
        <dbReference type="ARBA" id="ARBA00023163"/>
    </source>
</evidence>
<dbReference type="AlphaFoldDB" id="A0A9W8E704"/>
<name>A0A9W8E704_9FUNG</name>
<dbReference type="InterPro" id="IPR000061">
    <property type="entry name" value="Surp"/>
</dbReference>
<keyword evidence="5" id="KW-0804">Transcription</keyword>
<evidence type="ECO:0000256" key="7">
    <source>
        <dbReference type="SAM" id="MobiDB-lite"/>
    </source>
</evidence>
<organism evidence="9 10">
    <name type="scientific">Dispira parvispora</name>
    <dbReference type="NCBI Taxonomy" id="1520584"/>
    <lineage>
        <taxon>Eukaryota</taxon>
        <taxon>Fungi</taxon>
        <taxon>Fungi incertae sedis</taxon>
        <taxon>Zoopagomycota</taxon>
        <taxon>Kickxellomycotina</taxon>
        <taxon>Dimargaritomycetes</taxon>
        <taxon>Dimargaritales</taxon>
        <taxon>Dimargaritaceae</taxon>
        <taxon>Dispira</taxon>
    </lineage>
</organism>
<keyword evidence="6" id="KW-0508">mRNA splicing</keyword>
<dbReference type="SMART" id="SM01141">
    <property type="entry name" value="DRY_EERY"/>
    <property type="match status" value="1"/>
</dbReference>
<evidence type="ECO:0000256" key="3">
    <source>
        <dbReference type="ARBA" id="ARBA00022884"/>
    </source>
</evidence>
<evidence type="ECO:0000313" key="10">
    <source>
        <dbReference type="Proteomes" id="UP001150925"/>
    </source>
</evidence>
<feature type="domain" description="SURP motif" evidence="8">
    <location>
        <begin position="152"/>
        <end position="202"/>
    </location>
</feature>
<evidence type="ECO:0000256" key="1">
    <source>
        <dbReference type="ARBA" id="ARBA00022664"/>
    </source>
</evidence>
<evidence type="ECO:0000256" key="2">
    <source>
        <dbReference type="ARBA" id="ARBA00022737"/>
    </source>
</evidence>
<comment type="caution">
    <text evidence="9">The sequence shown here is derived from an EMBL/GenBank/DDBJ whole genome shotgun (WGS) entry which is preliminary data.</text>
</comment>
<dbReference type="SMART" id="SM00648">
    <property type="entry name" value="SWAP"/>
    <property type="match status" value="2"/>
</dbReference>
<evidence type="ECO:0000256" key="4">
    <source>
        <dbReference type="ARBA" id="ARBA00023015"/>
    </source>
</evidence>
<dbReference type="PANTHER" id="PTHR13161:SF15">
    <property type="entry name" value="SPLICING FACTOR, SUPPRESSOR OF WHITE-APRICOT HOMOLOG"/>
    <property type="match status" value="1"/>
</dbReference>
<dbReference type="OrthoDB" id="447637at2759"/>
<dbReference type="InterPro" id="IPR019147">
    <property type="entry name" value="SWAP_N_domain"/>
</dbReference>
<dbReference type="GO" id="GO:0003723">
    <property type="term" value="F:RNA binding"/>
    <property type="evidence" value="ECO:0007669"/>
    <property type="project" value="UniProtKB-KW"/>
</dbReference>
<dbReference type="InterPro" id="IPR035967">
    <property type="entry name" value="SWAP/Surp_sf"/>
</dbReference>
<dbReference type="Gene3D" id="1.10.10.790">
    <property type="entry name" value="Surp module"/>
    <property type="match status" value="2"/>
</dbReference>
<gene>
    <name evidence="9" type="ORF">IWQ62_002625</name>
</gene>
<dbReference type="PANTHER" id="PTHR13161">
    <property type="entry name" value="SPLICING FACTOR SUPPRESSOR OF WHITE APRICOT"/>
    <property type="match status" value="1"/>
</dbReference>
<reference evidence="9" key="1">
    <citation type="submission" date="2022-07" db="EMBL/GenBank/DDBJ databases">
        <title>Phylogenomic reconstructions and comparative analyses of Kickxellomycotina fungi.</title>
        <authorList>
            <person name="Reynolds N.K."/>
            <person name="Stajich J.E."/>
            <person name="Barry K."/>
            <person name="Grigoriev I.V."/>
            <person name="Crous P."/>
            <person name="Smith M.E."/>
        </authorList>
    </citation>
    <scope>NUCLEOTIDE SEQUENCE</scope>
    <source>
        <strain evidence="9">RSA 1196</strain>
    </source>
</reference>